<evidence type="ECO:0000313" key="1">
    <source>
        <dbReference type="EMBL" id="KAL1138759.1"/>
    </source>
</evidence>
<reference evidence="1 2" key="1">
    <citation type="submission" date="2024-07" db="EMBL/GenBank/DDBJ databases">
        <title>Chromosome-level genome assembly of the water stick insect Ranatra chinensis (Heteroptera: Nepidae).</title>
        <authorList>
            <person name="Liu X."/>
        </authorList>
    </citation>
    <scope>NUCLEOTIDE SEQUENCE [LARGE SCALE GENOMIC DNA]</scope>
    <source>
        <strain evidence="1">Cailab_2021Rc</strain>
        <tissue evidence="1">Muscle</tissue>
    </source>
</reference>
<dbReference type="Pfam" id="PF15375">
    <property type="entry name" value="FSAF1"/>
    <property type="match status" value="1"/>
</dbReference>
<dbReference type="PANTHER" id="PTHR28366">
    <property type="entry name" value="CHROMOSOME 1 OPEN READING FRAME 131"/>
    <property type="match status" value="1"/>
</dbReference>
<dbReference type="EMBL" id="JBFDAA010000003">
    <property type="protein sequence ID" value="KAL1138759.1"/>
    <property type="molecule type" value="Genomic_DNA"/>
</dbReference>
<protein>
    <submittedName>
        <fullName evidence="1">Uncharacterized protein</fullName>
    </submittedName>
</protein>
<comment type="caution">
    <text evidence="1">The sequence shown here is derived from an EMBL/GenBank/DDBJ whole genome shotgun (WGS) entry which is preliminary data.</text>
</comment>
<gene>
    <name evidence="1" type="ORF">AAG570_008821</name>
</gene>
<proteinExistence type="predicted"/>
<dbReference type="InterPro" id="IPR052852">
    <property type="entry name" value="SSU_Processome_Comp"/>
</dbReference>
<name>A0ABD0YS05_9HEMI</name>
<dbReference type="Proteomes" id="UP001558652">
    <property type="component" value="Unassembled WGS sequence"/>
</dbReference>
<evidence type="ECO:0000313" key="2">
    <source>
        <dbReference type="Proteomes" id="UP001558652"/>
    </source>
</evidence>
<dbReference type="InterPro" id="IPR027973">
    <property type="entry name" value="FSAF1-like"/>
</dbReference>
<dbReference type="AlphaFoldDB" id="A0ABD0YS05"/>
<organism evidence="1 2">
    <name type="scientific">Ranatra chinensis</name>
    <dbReference type="NCBI Taxonomy" id="642074"/>
    <lineage>
        <taxon>Eukaryota</taxon>
        <taxon>Metazoa</taxon>
        <taxon>Ecdysozoa</taxon>
        <taxon>Arthropoda</taxon>
        <taxon>Hexapoda</taxon>
        <taxon>Insecta</taxon>
        <taxon>Pterygota</taxon>
        <taxon>Neoptera</taxon>
        <taxon>Paraneoptera</taxon>
        <taxon>Hemiptera</taxon>
        <taxon>Heteroptera</taxon>
        <taxon>Panheteroptera</taxon>
        <taxon>Nepomorpha</taxon>
        <taxon>Nepidae</taxon>
        <taxon>Ranatrinae</taxon>
        <taxon>Ranatra</taxon>
    </lineage>
</organism>
<accession>A0ABD0YS05</accession>
<keyword evidence="2" id="KW-1185">Reference proteome</keyword>
<dbReference type="PANTHER" id="PTHR28366:SF1">
    <property type="entry name" value="CHROMOSOME 1 OPEN READING FRAME 131"/>
    <property type="match status" value="1"/>
</dbReference>
<sequence length="111" mass="12764">MKRARFEVYKFAQSCLGASEKHQSNVELAVKLGARPPKKKSVNYKELIKINKSTLEENKKQDIIVRMGKQFTTKGKKETKKQSLKRKKRVGDGILNVYGKVGNFLFLDVNY</sequence>